<sequence length="189" mass="21546">MTDFVVLDTETLGLNPAAPTWEFAAIRRDTDDAGNTFEDATHFFIRHNPAHWLDELAKTPKGQQFIDDYKARFDPREALEERSAAIMIHLVTRGADLIICNPVFDEPRLAEFLRRFDIEPEWNYHPWDIASVALGYACGRDGQPPGQPWKSDHLANTVGIDTTQYARHTAMGDVRWTLAQWDLITGGHR</sequence>
<reference evidence="1 2" key="1">
    <citation type="journal article" date="2016" name="Genome Announc.">
        <title>Draft Genome Sequences of Five Rapidly Growing Mycobacterium Species, M. thermoresistibile, M. fortuitum subsp. acetamidolyticum, M. canariasense, M. brisbanense, and M. novocastrense.</title>
        <authorList>
            <person name="Katahira K."/>
            <person name="Ogura Y."/>
            <person name="Gotoh Y."/>
            <person name="Hayashi T."/>
        </authorList>
    </citation>
    <scope>NUCLEOTIDE SEQUENCE [LARGE SCALE GENOMIC DNA]</scope>
    <source>
        <strain evidence="1 2">JCM6368</strain>
    </source>
</reference>
<evidence type="ECO:0000313" key="2">
    <source>
        <dbReference type="Proteomes" id="UP000069705"/>
    </source>
</evidence>
<reference evidence="2" key="2">
    <citation type="submission" date="2016-02" db="EMBL/GenBank/DDBJ databases">
        <title>Draft genome sequence of five rapidly growing Mycobacterium species.</title>
        <authorList>
            <person name="Katahira K."/>
            <person name="Gotou Y."/>
            <person name="Iida K."/>
            <person name="Ogura Y."/>
            <person name="Hayashi T."/>
        </authorList>
    </citation>
    <scope>NUCLEOTIDE SEQUENCE [LARGE SCALE GENOMIC DNA]</scope>
    <source>
        <strain evidence="2">JCM6368</strain>
    </source>
</reference>
<organism evidence="1 2">
    <name type="scientific">Mycolicibacterium fortuitum subsp. acetamidolyticum</name>
    <dbReference type="NCBI Taxonomy" id="144550"/>
    <lineage>
        <taxon>Bacteria</taxon>
        <taxon>Bacillati</taxon>
        <taxon>Actinomycetota</taxon>
        <taxon>Actinomycetes</taxon>
        <taxon>Mycobacteriales</taxon>
        <taxon>Mycobacteriaceae</taxon>
        <taxon>Mycolicibacterium</taxon>
    </lineage>
</organism>
<evidence type="ECO:0000313" key="1">
    <source>
        <dbReference type="EMBL" id="GAT03502.1"/>
    </source>
</evidence>
<dbReference type="SUPFAM" id="SSF53098">
    <property type="entry name" value="Ribonuclease H-like"/>
    <property type="match status" value="1"/>
</dbReference>
<dbReference type="InterPro" id="IPR012337">
    <property type="entry name" value="RNaseH-like_sf"/>
</dbReference>
<dbReference type="Gene3D" id="3.30.420.10">
    <property type="entry name" value="Ribonuclease H-like superfamily/Ribonuclease H"/>
    <property type="match status" value="1"/>
</dbReference>
<proteinExistence type="predicted"/>
<dbReference type="RefSeq" id="WP_061264182.1">
    <property type="nucleotide sequence ID" value="NZ_BCSZ01000033.1"/>
</dbReference>
<dbReference type="GO" id="GO:0003676">
    <property type="term" value="F:nucleic acid binding"/>
    <property type="evidence" value="ECO:0007669"/>
    <property type="project" value="InterPro"/>
</dbReference>
<dbReference type="EMBL" id="BCSZ01000033">
    <property type="protein sequence ID" value="GAT03502.1"/>
    <property type="molecule type" value="Genomic_DNA"/>
</dbReference>
<comment type="caution">
    <text evidence="1">The sequence shown here is derived from an EMBL/GenBank/DDBJ whole genome shotgun (WGS) entry which is preliminary data.</text>
</comment>
<dbReference type="Proteomes" id="UP000069705">
    <property type="component" value="Unassembled WGS sequence"/>
</dbReference>
<gene>
    <name evidence="1" type="ORF">RMCFA_3614</name>
</gene>
<accession>A0A100WSI4</accession>
<evidence type="ECO:0008006" key="3">
    <source>
        <dbReference type="Google" id="ProtNLM"/>
    </source>
</evidence>
<protein>
    <recommendedName>
        <fullName evidence="3">Exonuclease</fullName>
    </recommendedName>
</protein>
<dbReference type="InterPro" id="IPR036397">
    <property type="entry name" value="RNaseH_sf"/>
</dbReference>
<name>A0A100WSI4_MYCFO</name>
<dbReference type="AlphaFoldDB" id="A0A100WSI4"/>